<dbReference type="InterPro" id="IPR002963">
    <property type="entry name" value="Expansin"/>
</dbReference>
<dbReference type="Pfam" id="PF03330">
    <property type="entry name" value="DPBB_1"/>
    <property type="match status" value="1"/>
</dbReference>
<feature type="chain" id="PRO_5039762075" description="Expansin" evidence="3">
    <location>
        <begin position="29"/>
        <end position="159"/>
    </location>
</feature>
<name>A0A9E7ESZ1_9LILI</name>
<dbReference type="Gene3D" id="2.40.40.10">
    <property type="entry name" value="RlpA-like domain"/>
    <property type="match status" value="1"/>
</dbReference>
<keyword evidence="2 3" id="KW-0732">Signal</keyword>
<dbReference type="PRINTS" id="PR01226">
    <property type="entry name" value="EXPANSIN"/>
</dbReference>
<dbReference type="SUPFAM" id="SSF50685">
    <property type="entry name" value="Barwin-like endoglucanases"/>
    <property type="match status" value="1"/>
</dbReference>
<organism evidence="5 6">
    <name type="scientific">Musa troglodytarum</name>
    <name type="common">fe'i banana</name>
    <dbReference type="NCBI Taxonomy" id="320322"/>
    <lineage>
        <taxon>Eukaryota</taxon>
        <taxon>Viridiplantae</taxon>
        <taxon>Streptophyta</taxon>
        <taxon>Embryophyta</taxon>
        <taxon>Tracheophyta</taxon>
        <taxon>Spermatophyta</taxon>
        <taxon>Magnoliopsida</taxon>
        <taxon>Liliopsida</taxon>
        <taxon>Zingiberales</taxon>
        <taxon>Musaceae</taxon>
        <taxon>Musa</taxon>
    </lineage>
</organism>
<gene>
    <name evidence="5" type="ORF">MUK42_02161</name>
</gene>
<dbReference type="InterPro" id="IPR007112">
    <property type="entry name" value="Expansin/allergen_DPBB_dom"/>
</dbReference>
<keyword evidence="6" id="KW-1185">Reference proteome</keyword>
<dbReference type="Proteomes" id="UP001055439">
    <property type="component" value="Chromosome 10"/>
</dbReference>
<dbReference type="GO" id="GO:0009664">
    <property type="term" value="P:plant-type cell wall organization"/>
    <property type="evidence" value="ECO:0007669"/>
    <property type="project" value="InterPro"/>
</dbReference>
<comment type="similarity">
    <text evidence="3">Belongs to the expansin family. Expansin A subfamily.</text>
</comment>
<keyword evidence="3" id="KW-0134">Cell wall</keyword>
<dbReference type="GO" id="GO:0005576">
    <property type="term" value="C:extracellular region"/>
    <property type="evidence" value="ECO:0007669"/>
    <property type="project" value="InterPro"/>
</dbReference>
<reference evidence="5" key="1">
    <citation type="submission" date="2022-05" db="EMBL/GenBank/DDBJ databases">
        <title>The Musa troglodytarum L. genome provides insights into the mechanism of non-climacteric behaviour and enrichment of carotenoids.</title>
        <authorList>
            <person name="Wang J."/>
        </authorList>
    </citation>
    <scope>NUCLEOTIDE SEQUENCE</scope>
    <source>
        <tissue evidence="5">Leaf</tissue>
    </source>
</reference>
<dbReference type="InterPro" id="IPR007118">
    <property type="entry name" value="Expan_Lol_pI"/>
</dbReference>
<keyword evidence="1 3" id="KW-0964">Secreted</keyword>
<evidence type="ECO:0000313" key="6">
    <source>
        <dbReference type="Proteomes" id="UP001055439"/>
    </source>
</evidence>
<evidence type="ECO:0000256" key="3">
    <source>
        <dbReference type="RuleBase" id="RU365023"/>
    </source>
</evidence>
<comment type="function">
    <text evidence="3">Causes loosening and extension of plant cell walls by disrupting non-covalent bonding between cellulose microfibrils and matrix glucans. No enzymatic activity has been found.</text>
</comment>
<evidence type="ECO:0000313" key="5">
    <source>
        <dbReference type="EMBL" id="URD82631.1"/>
    </source>
</evidence>
<dbReference type="AlphaFoldDB" id="A0A9E7ESZ1"/>
<dbReference type="EMBL" id="CP097503">
    <property type="protein sequence ID" value="URD82631.1"/>
    <property type="molecule type" value="Genomic_DNA"/>
</dbReference>
<dbReference type="GO" id="GO:0016020">
    <property type="term" value="C:membrane"/>
    <property type="evidence" value="ECO:0007669"/>
    <property type="project" value="UniProtKB-SubCell"/>
</dbReference>
<accession>A0A9E7ESZ1</accession>
<dbReference type="PANTHER" id="PTHR31867">
    <property type="entry name" value="EXPANSIN-A15"/>
    <property type="match status" value="1"/>
</dbReference>
<dbReference type="InterPro" id="IPR036908">
    <property type="entry name" value="RlpA-like_sf"/>
</dbReference>
<dbReference type="PRINTS" id="PR01225">
    <property type="entry name" value="EXPANSNFAMLY"/>
</dbReference>
<sequence>MASSSSLLCCILGLIVVTILEMARGVNAVFPATPWSMDHATFYDDESASATMGGACGYGNLFSTGSGTKTAALSSVLFKDGFACGSCYQIRCTAAFACCGDYPIITVTATNLCPPKWAQPSDNGGWCTPTAPQSPLRHVQAGLHVDRRLARRNRADHVP</sequence>
<dbReference type="SMART" id="SM00837">
    <property type="entry name" value="DPBB_1"/>
    <property type="match status" value="1"/>
</dbReference>
<dbReference type="PROSITE" id="PS50842">
    <property type="entry name" value="EXPANSIN_EG45"/>
    <property type="match status" value="1"/>
</dbReference>
<evidence type="ECO:0000256" key="1">
    <source>
        <dbReference type="ARBA" id="ARBA00022525"/>
    </source>
</evidence>
<evidence type="ECO:0000259" key="4">
    <source>
        <dbReference type="PROSITE" id="PS50842"/>
    </source>
</evidence>
<dbReference type="OrthoDB" id="1699991at2759"/>
<protein>
    <recommendedName>
        <fullName evidence="3">Expansin</fullName>
    </recommendedName>
</protein>
<comment type="subcellular location">
    <subcellularLocation>
        <location evidence="3">Secreted</location>
        <location evidence="3">Cell wall</location>
    </subcellularLocation>
    <subcellularLocation>
        <location evidence="3">Membrane</location>
        <topology evidence="3">Peripheral membrane protein</topology>
    </subcellularLocation>
</comment>
<dbReference type="InterPro" id="IPR009009">
    <property type="entry name" value="RlpA-like_DPBB"/>
</dbReference>
<feature type="signal peptide" evidence="3">
    <location>
        <begin position="1"/>
        <end position="28"/>
    </location>
</feature>
<keyword evidence="3" id="KW-0961">Cell wall biogenesis/degradation</keyword>
<feature type="domain" description="Expansin-like EG45" evidence="4">
    <location>
        <begin position="53"/>
        <end position="129"/>
    </location>
</feature>
<evidence type="ECO:0000256" key="2">
    <source>
        <dbReference type="ARBA" id="ARBA00022729"/>
    </source>
</evidence>
<proteinExistence type="inferred from homology"/>